<keyword evidence="2" id="KW-0969">Cilium</keyword>
<dbReference type="OrthoDB" id="9799867at2"/>
<dbReference type="EMBL" id="FRAD01000005">
    <property type="protein sequence ID" value="SHJ68598.1"/>
    <property type="molecule type" value="Genomic_DNA"/>
</dbReference>
<keyword evidence="3" id="KW-1185">Reference proteome</keyword>
<feature type="region of interest" description="Disordered" evidence="1">
    <location>
        <begin position="34"/>
        <end position="56"/>
    </location>
</feature>
<sequence>MEIVNMKQNNTMESMKNLISNVAEQEELSVEEINKEETSNLDNTSNKESVKEQSYSEKELKESLDIVNALLKKHNSHAEYSMHDKFKNVIMIKIVDTDSGRVLQEVPPKKILDMIAKMCEMVGIMVDKKA</sequence>
<dbReference type="Gene3D" id="3.30.160.170">
    <property type="entry name" value="FlaG-like"/>
    <property type="match status" value="1"/>
</dbReference>
<evidence type="ECO:0000313" key="3">
    <source>
        <dbReference type="Proteomes" id="UP000183952"/>
    </source>
</evidence>
<keyword evidence="2" id="KW-0282">Flagellum</keyword>
<keyword evidence="2" id="KW-0966">Cell projection</keyword>
<protein>
    <submittedName>
        <fullName evidence="2">Flagellar protein FlaG</fullName>
    </submittedName>
</protein>
<accession>A0A1M6LBP8</accession>
<evidence type="ECO:0000313" key="2">
    <source>
        <dbReference type="EMBL" id="SHJ68598.1"/>
    </source>
</evidence>
<dbReference type="STRING" id="1121331.SAMN02745248_00698"/>
<dbReference type="SUPFAM" id="SSF160214">
    <property type="entry name" value="FlaG-like"/>
    <property type="match status" value="1"/>
</dbReference>
<organism evidence="2 3">
    <name type="scientific">Hathewaya proteolytica DSM 3090</name>
    <dbReference type="NCBI Taxonomy" id="1121331"/>
    <lineage>
        <taxon>Bacteria</taxon>
        <taxon>Bacillati</taxon>
        <taxon>Bacillota</taxon>
        <taxon>Clostridia</taxon>
        <taxon>Eubacteriales</taxon>
        <taxon>Clostridiaceae</taxon>
        <taxon>Hathewaya</taxon>
    </lineage>
</organism>
<dbReference type="Proteomes" id="UP000183952">
    <property type="component" value="Unassembled WGS sequence"/>
</dbReference>
<dbReference type="RefSeq" id="WP_084672018.1">
    <property type="nucleotide sequence ID" value="NZ_FRAD01000005.1"/>
</dbReference>
<gene>
    <name evidence="2" type="ORF">SAMN02745248_00698</name>
</gene>
<dbReference type="Pfam" id="PF03646">
    <property type="entry name" value="FlaG"/>
    <property type="match status" value="1"/>
</dbReference>
<name>A0A1M6LBP8_9CLOT</name>
<dbReference type="PANTHER" id="PTHR37166:SF1">
    <property type="entry name" value="PROTEIN FLAG"/>
    <property type="match status" value="1"/>
</dbReference>
<dbReference type="InterPro" id="IPR035924">
    <property type="entry name" value="FlaG-like_sf"/>
</dbReference>
<dbReference type="InterPro" id="IPR005186">
    <property type="entry name" value="FlaG"/>
</dbReference>
<reference evidence="2 3" key="1">
    <citation type="submission" date="2016-11" db="EMBL/GenBank/DDBJ databases">
        <authorList>
            <person name="Jaros S."/>
            <person name="Januszkiewicz K."/>
            <person name="Wedrychowicz H."/>
        </authorList>
    </citation>
    <scope>NUCLEOTIDE SEQUENCE [LARGE SCALE GENOMIC DNA]</scope>
    <source>
        <strain evidence="2 3">DSM 3090</strain>
    </source>
</reference>
<proteinExistence type="predicted"/>
<dbReference type="AlphaFoldDB" id="A0A1M6LBP8"/>
<dbReference type="PANTHER" id="PTHR37166">
    <property type="entry name" value="PROTEIN FLAG"/>
    <property type="match status" value="1"/>
</dbReference>
<evidence type="ECO:0000256" key="1">
    <source>
        <dbReference type="SAM" id="MobiDB-lite"/>
    </source>
</evidence>